<organism evidence="7 8">
    <name type="scientific">Gloeobacter violaceus (strain ATCC 29082 / PCC 7421)</name>
    <dbReference type="NCBI Taxonomy" id="251221"/>
    <lineage>
        <taxon>Bacteria</taxon>
        <taxon>Bacillati</taxon>
        <taxon>Cyanobacteriota</taxon>
        <taxon>Cyanophyceae</taxon>
        <taxon>Gloeobacterales</taxon>
        <taxon>Gloeobacteraceae</taxon>
        <taxon>Gloeobacter</taxon>
    </lineage>
</organism>
<dbReference type="PATRIC" id="fig|251221.4.peg.4438"/>
<dbReference type="PANTHER" id="PTHR30238:SF0">
    <property type="entry name" value="THYLAKOID MEMBRANE PROTEIN TERC, CHLOROPLASTIC"/>
    <property type="match status" value="1"/>
</dbReference>
<feature type="transmembrane region" description="Helical" evidence="6">
    <location>
        <begin position="54"/>
        <end position="76"/>
    </location>
</feature>
<evidence type="ECO:0000256" key="6">
    <source>
        <dbReference type="SAM" id="Phobius"/>
    </source>
</evidence>
<keyword evidence="3 6" id="KW-0812">Transmembrane</keyword>
<sequence>MGSACQIRYLRSLLEVNMDSLWIWVGFNAFVLGMLALDLGVFHRKSHAVSFKEALTWSGVWIALAMVFNVGLYFWMGPEPALEFFTGYLIEKSLSVDNIFVFVLIFSAFSVPAIYQHRVLFWGVLGALVMRGILIFAGAALLKEFHWIIYIFGAFLVFTGIKMAFPEKEEKDITQNPVLKLVRRLIPVSDNYVEDRFFIRRAGRWVATPLFLVLLLVETTDLIFAVDSIPAIFAVTTDPFIVYTSNVFAILGLRSLYFVLAGVVGKFHYLKLALSVILTFVGTKMLLIDIFKIPIAVSLLVIVSVLAVAVVASIMRARLLDKERERQERELALDRRE</sequence>
<accession>Q7ND27</accession>
<evidence type="ECO:0000256" key="3">
    <source>
        <dbReference type="ARBA" id="ARBA00022692"/>
    </source>
</evidence>
<feature type="transmembrane region" description="Helical" evidence="6">
    <location>
        <begin position="21"/>
        <end position="42"/>
    </location>
</feature>
<gene>
    <name evidence="7" type="ordered locus">glr4409</name>
</gene>
<feature type="transmembrane region" description="Helical" evidence="6">
    <location>
        <begin position="297"/>
        <end position="319"/>
    </location>
</feature>
<feature type="transmembrane region" description="Helical" evidence="6">
    <location>
        <begin position="120"/>
        <end position="141"/>
    </location>
</feature>
<dbReference type="FunCoup" id="Q7ND27">
    <property type="interactions" value="57"/>
</dbReference>
<feature type="transmembrane region" description="Helical" evidence="6">
    <location>
        <begin position="147"/>
        <end position="165"/>
    </location>
</feature>
<protein>
    <submittedName>
        <fullName evidence="7">Glr4409 protein</fullName>
    </submittedName>
</protein>
<dbReference type="NCBIfam" id="TIGR03718">
    <property type="entry name" value="R_switched_Alx"/>
    <property type="match status" value="1"/>
</dbReference>
<keyword evidence="4 6" id="KW-1133">Transmembrane helix</keyword>
<dbReference type="eggNOG" id="COG0861">
    <property type="taxonomic scope" value="Bacteria"/>
</dbReference>
<dbReference type="Proteomes" id="UP000000557">
    <property type="component" value="Chromosome"/>
</dbReference>
<dbReference type="EMBL" id="BA000045">
    <property type="protein sequence ID" value="BAC92350.1"/>
    <property type="molecule type" value="Genomic_DNA"/>
</dbReference>
<feature type="transmembrane region" description="Helical" evidence="6">
    <location>
        <begin position="210"/>
        <end position="234"/>
    </location>
</feature>
<comment type="similarity">
    <text evidence="2">Belongs to the TerC family.</text>
</comment>
<evidence type="ECO:0000313" key="8">
    <source>
        <dbReference type="Proteomes" id="UP000000557"/>
    </source>
</evidence>
<feature type="transmembrane region" description="Helical" evidence="6">
    <location>
        <begin position="240"/>
        <end position="260"/>
    </location>
</feature>
<evidence type="ECO:0000256" key="5">
    <source>
        <dbReference type="ARBA" id="ARBA00023136"/>
    </source>
</evidence>
<dbReference type="PhylomeDB" id="Q7ND27"/>
<feature type="transmembrane region" description="Helical" evidence="6">
    <location>
        <begin position="96"/>
        <end position="115"/>
    </location>
</feature>
<evidence type="ECO:0000256" key="2">
    <source>
        <dbReference type="ARBA" id="ARBA00007511"/>
    </source>
</evidence>
<keyword evidence="8" id="KW-1185">Reference proteome</keyword>
<comment type="subcellular location">
    <subcellularLocation>
        <location evidence="1">Membrane</location>
        <topology evidence="1">Multi-pass membrane protein</topology>
    </subcellularLocation>
</comment>
<dbReference type="HOGENOM" id="CLU_045644_1_2_3"/>
<dbReference type="PANTHER" id="PTHR30238">
    <property type="entry name" value="MEMBRANE BOUND PREDICTED REDOX MODULATOR"/>
    <property type="match status" value="1"/>
</dbReference>
<name>Q7ND27_GLOVI</name>
<dbReference type="GO" id="GO:0071467">
    <property type="term" value="P:cellular response to pH"/>
    <property type="evidence" value="ECO:0000318"/>
    <property type="project" value="GO_Central"/>
</dbReference>
<dbReference type="InterPro" id="IPR005496">
    <property type="entry name" value="Integral_membrane_TerC"/>
</dbReference>
<proteinExistence type="inferred from homology"/>
<dbReference type="AlphaFoldDB" id="Q7ND27"/>
<dbReference type="Pfam" id="PF03741">
    <property type="entry name" value="TerC"/>
    <property type="match status" value="1"/>
</dbReference>
<evidence type="ECO:0000313" key="7">
    <source>
        <dbReference type="EMBL" id="BAC92350.1"/>
    </source>
</evidence>
<dbReference type="InParanoid" id="Q7ND27"/>
<keyword evidence="5 6" id="KW-0472">Membrane</keyword>
<evidence type="ECO:0000256" key="1">
    <source>
        <dbReference type="ARBA" id="ARBA00004141"/>
    </source>
</evidence>
<dbReference type="GO" id="GO:0005886">
    <property type="term" value="C:plasma membrane"/>
    <property type="evidence" value="ECO:0000318"/>
    <property type="project" value="GO_Central"/>
</dbReference>
<dbReference type="InterPro" id="IPR022369">
    <property type="entry name" value="Integral_membrane_TerC_rswitch"/>
</dbReference>
<dbReference type="OrthoDB" id="9783692at2"/>
<dbReference type="EnsemblBacteria" id="BAC92350">
    <property type="protein sequence ID" value="BAC92350"/>
    <property type="gene ID" value="BAC92350"/>
</dbReference>
<reference evidence="7 8" key="2">
    <citation type="journal article" date="2003" name="DNA Res.">
        <title>Complete genome structure of Gloeobacter violaceus PCC 7421, a cyanobacterium that lacks thylakoids (supplement).</title>
        <authorList>
            <person name="Nakamura Y."/>
            <person name="Kaneko T."/>
            <person name="Sato S."/>
            <person name="Mimuro M."/>
            <person name="Miyashita H."/>
            <person name="Tsuchiya T."/>
            <person name="Sasamoto S."/>
            <person name="Watanabe A."/>
            <person name="Kawashima K."/>
            <person name="Kishida Y."/>
            <person name="Kiyokawa C."/>
            <person name="Kohara M."/>
            <person name="Matsumoto M."/>
            <person name="Matsuno A."/>
            <person name="Nakazaki N."/>
            <person name="Shimpo S."/>
            <person name="Takeuchi C."/>
            <person name="Yamada M."/>
            <person name="Tabata S."/>
        </authorList>
    </citation>
    <scope>NUCLEOTIDE SEQUENCE [LARGE SCALE GENOMIC DNA]</scope>
    <source>
        <strain evidence="8">ATCC 29082 / PCC 7421</strain>
    </source>
</reference>
<dbReference type="KEGG" id="gvi:glr4409"/>
<evidence type="ECO:0000256" key="4">
    <source>
        <dbReference type="ARBA" id="ARBA00022989"/>
    </source>
</evidence>
<reference evidence="7 8" key="1">
    <citation type="journal article" date="2003" name="DNA Res.">
        <title>Complete genome structure of Gloeobacter violaceus PCC 7421, a cyanobacterium that lacks thylakoids.</title>
        <authorList>
            <person name="Nakamura Y."/>
            <person name="Kaneko T."/>
            <person name="Sato S."/>
            <person name="Mimuro M."/>
            <person name="Miyashita H."/>
            <person name="Tsuchiya T."/>
            <person name="Sasamoto S."/>
            <person name="Watanabe A."/>
            <person name="Kawashima K."/>
            <person name="Kishida Y."/>
            <person name="Kiyokawa C."/>
            <person name="Kohara M."/>
            <person name="Matsumoto M."/>
            <person name="Matsuno A."/>
            <person name="Nakazaki N."/>
            <person name="Shimpo S."/>
            <person name="Takeuchi C."/>
            <person name="Yamada M."/>
            <person name="Tabata S."/>
        </authorList>
    </citation>
    <scope>NUCLEOTIDE SEQUENCE [LARGE SCALE GENOMIC DNA]</scope>
    <source>
        <strain evidence="8">ATCC 29082 / PCC 7421</strain>
    </source>
</reference>
<feature type="transmembrane region" description="Helical" evidence="6">
    <location>
        <begin position="272"/>
        <end position="291"/>
    </location>
</feature>